<accession>A0A5J4RWK5</accession>
<sequence>MDKIEYKGYYGSVEYSKENNCLLGKVLGMSKDVITYEGQTMEELQNDFEAGIDSYLEGCRELGIKPRKSLRLAARRGSPSSLQPSLQRRGGGKEGS</sequence>
<gene>
    <name evidence="2" type="ORF">EZS27_014509</name>
</gene>
<comment type="caution">
    <text evidence="2">The sequence shown here is derived from an EMBL/GenBank/DDBJ whole genome shotgun (WGS) entry which is preliminary data.</text>
</comment>
<proteinExistence type="predicted"/>
<evidence type="ECO:0000313" key="2">
    <source>
        <dbReference type="EMBL" id="KAA6337411.1"/>
    </source>
</evidence>
<feature type="region of interest" description="Disordered" evidence="1">
    <location>
        <begin position="72"/>
        <end position="96"/>
    </location>
</feature>
<evidence type="ECO:0000256" key="1">
    <source>
        <dbReference type="SAM" id="MobiDB-lite"/>
    </source>
</evidence>
<dbReference type="SUPFAM" id="SSF143100">
    <property type="entry name" value="TTHA1013/TTHA0281-like"/>
    <property type="match status" value="1"/>
</dbReference>
<dbReference type="InterPro" id="IPR035069">
    <property type="entry name" value="TTHA1013/TTHA0281-like"/>
</dbReference>
<dbReference type="AlphaFoldDB" id="A0A5J4RWK5"/>
<evidence type="ECO:0008006" key="3">
    <source>
        <dbReference type="Google" id="ProtNLM"/>
    </source>
</evidence>
<organism evidence="2">
    <name type="scientific">termite gut metagenome</name>
    <dbReference type="NCBI Taxonomy" id="433724"/>
    <lineage>
        <taxon>unclassified sequences</taxon>
        <taxon>metagenomes</taxon>
        <taxon>organismal metagenomes</taxon>
    </lineage>
</organism>
<dbReference type="EMBL" id="SNRY01000702">
    <property type="protein sequence ID" value="KAA6337411.1"/>
    <property type="molecule type" value="Genomic_DNA"/>
</dbReference>
<reference evidence="2" key="1">
    <citation type="submission" date="2019-03" db="EMBL/GenBank/DDBJ databases">
        <title>Single cell metagenomics reveals metabolic interactions within the superorganism composed of flagellate Streblomastix strix and complex community of Bacteroidetes bacteria on its surface.</title>
        <authorList>
            <person name="Treitli S.C."/>
            <person name="Kolisko M."/>
            <person name="Husnik F."/>
            <person name="Keeling P."/>
            <person name="Hampl V."/>
        </authorList>
    </citation>
    <scope>NUCLEOTIDE SEQUENCE</scope>
    <source>
        <strain evidence="2">STM</strain>
    </source>
</reference>
<protein>
    <recommendedName>
        <fullName evidence="3">HicB family protein</fullName>
    </recommendedName>
</protein>
<name>A0A5J4RWK5_9ZZZZ</name>